<dbReference type="EMBL" id="CAJNOJ010000012">
    <property type="protein sequence ID" value="CAF0798442.1"/>
    <property type="molecule type" value="Genomic_DNA"/>
</dbReference>
<keyword evidence="5" id="KW-1185">Reference proteome</keyword>
<dbReference type="InterPro" id="IPR050113">
    <property type="entry name" value="Ub_conjugating_enzyme"/>
</dbReference>
<proteinExistence type="predicted"/>
<dbReference type="AlphaFoldDB" id="A0A814VCK8"/>
<dbReference type="Proteomes" id="UP000663828">
    <property type="component" value="Unassembled WGS sequence"/>
</dbReference>
<organism evidence="4 5">
    <name type="scientific">Adineta ricciae</name>
    <name type="common">Rotifer</name>
    <dbReference type="NCBI Taxonomy" id="249248"/>
    <lineage>
        <taxon>Eukaryota</taxon>
        <taxon>Metazoa</taxon>
        <taxon>Spiralia</taxon>
        <taxon>Gnathifera</taxon>
        <taxon>Rotifera</taxon>
        <taxon>Eurotatoria</taxon>
        <taxon>Bdelloidea</taxon>
        <taxon>Adinetida</taxon>
        <taxon>Adinetidae</taxon>
        <taxon>Adineta</taxon>
    </lineage>
</organism>
<dbReference type="OrthoDB" id="109543at2759"/>
<dbReference type="InterPro" id="IPR011043">
    <property type="entry name" value="Gal_Oxase/kelch_b-propeller"/>
</dbReference>
<dbReference type="SUPFAM" id="SSF54495">
    <property type="entry name" value="UBC-like"/>
    <property type="match status" value="1"/>
</dbReference>
<dbReference type="Pfam" id="PF00179">
    <property type="entry name" value="UQ_con"/>
    <property type="match status" value="1"/>
</dbReference>
<dbReference type="SMART" id="SM00212">
    <property type="entry name" value="UBCc"/>
    <property type="match status" value="1"/>
</dbReference>
<comment type="caution">
    <text evidence="4">The sequence shown here is derived from an EMBL/GenBank/DDBJ whole genome shotgun (WGS) entry which is preliminary data.</text>
</comment>
<reference evidence="4" key="1">
    <citation type="submission" date="2021-02" db="EMBL/GenBank/DDBJ databases">
        <authorList>
            <person name="Nowell W R."/>
        </authorList>
    </citation>
    <scope>NUCLEOTIDE SEQUENCE</scope>
</reference>
<dbReference type="CDD" id="cd23955">
    <property type="entry name" value="UBCc_invertebrate"/>
    <property type="match status" value="1"/>
</dbReference>
<evidence type="ECO:0000313" key="4">
    <source>
        <dbReference type="EMBL" id="CAF1188757.1"/>
    </source>
</evidence>
<dbReference type="Proteomes" id="UP000663852">
    <property type="component" value="Unassembled WGS sequence"/>
</dbReference>
<sequence length="717" mass="82651">MTNKETTTMTIRTRTSTTTSTSALVTNVSRWLNNRSVTRQRAMQTASLSRNEKFLIIDDTDSQGVPINTAQLYDPVTGVWTPTGAVNNARMYHTVPVSHNGHVLVTGGFSSSGKAFNFSLLAVILMSVAFRPQNTRNAATKRIIRDLKDLDKNPIPGLSVCCPDESNPFVLHCNVLISDGPYRGIIIHLILHIPDDYPLTGPAGNIAPGLEFDQRYHLHIHDDYINGHALCNDLLTNYAAHFRMVDDGNAKQASGWSPGYTLSTILLQIVTFFADPDFGHDPLPQLVDQLREMVKNFRCITCGHSYENVNPPIVDYAEIQSSPKVDEEQERAQREHDRLHHELVEKLTCGVTKQNVIEDQICLGYPLLIKRDHRSRLSSEIILELISYDAYVAEIQKSGEEKLDFYENHKFRSVTGKDYNHWLPIFVNAEHFERGRTIIENSISIIDRGTALGIHRNDFVPEMALKVLTTLMNKTVVQLFNGEMYESKQAIEAYCHFLRLLMHFIDIYPQLDGGINETIADFISDRRNRQKQRVPDMGEFLIKIALSKKYRFAQIKKYIYEEYFARQIFWIEQKQVVRELLCIKSRHLQDIFQVAQVSNHLLVFNLAMAETFIYPGVKEELDKAFGYPSDQVVEKFQKRLRDIKAINDYRQLMKEIRIDDIIESSEDMVNFLISSVKISNRQGYTNIRPSYEDDRRSHRRTTYDDRYSQHCQKRFKK</sequence>
<evidence type="ECO:0000256" key="1">
    <source>
        <dbReference type="SAM" id="MobiDB-lite"/>
    </source>
</evidence>
<feature type="region of interest" description="Disordered" evidence="1">
    <location>
        <begin position="687"/>
        <end position="707"/>
    </location>
</feature>
<dbReference type="SUPFAM" id="SSF50965">
    <property type="entry name" value="Galactose oxidase, central domain"/>
    <property type="match status" value="1"/>
</dbReference>
<evidence type="ECO:0000313" key="5">
    <source>
        <dbReference type="Proteomes" id="UP000663828"/>
    </source>
</evidence>
<feature type="compositionally biased region" description="Basic and acidic residues" evidence="1">
    <location>
        <begin position="690"/>
        <end position="707"/>
    </location>
</feature>
<dbReference type="EMBL" id="CAJNOR010001718">
    <property type="protein sequence ID" value="CAF1188757.1"/>
    <property type="molecule type" value="Genomic_DNA"/>
</dbReference>
<dbReference type="PROSITE" id="PS50127">
    <property type="entry name" value="UBC_2"/>
    <property type="match status" value="1"/>
</dbReference>
<dbReference type="Gene3D" id="3.10.110.10">
    <property type="entry name" value="Ubiquitin Conjugating Enzyme"/>
    <property type="match status" value="1"/>
</dbReference>
<dbReference type="InterPro" id="IPR000608">
    <property type="entry name" value="UBC"/>
</dbReference>
<accession>A0A814VCK8</accession>
<dbReference type="InterPro" id="IPR016135">
    <property type="entry name" value="UBQ-conjugating_enzyme/RWD"/>
</dbReference>
<name>A0A814VCK8_ADIRI</name>
<evidence type="ECO:0000259" key="2">
    <source>
        <dbReference type="PROSITE" id="PS50127"/>
    </source>
</evidence>
<dbReference type="InterPro" id="IPR037293">
    <property type="entry name" value="Gal_Oxidase_central_sf"/>
</dbReference>
<evidence type="ECO:0000313" key="3">
    <source>
        <dbReference type="EMBL" id="CAF0798442.1"/>
    </source>
</evidence>
<dbReference type="PANTHER" id="PTHR24067">
    <property type="entry name" value="UBIQUITIN-CONJUGATING ENZYME E2"/>
    <property type="match status" value="1"/>
</dbReference>
<protein>
    <recommendedName>
        <fullName evidence="2">UBC core domain-containing protein</fullName>
    </recommendedName>
</protein>
<dbReference type="Gene3D" id="2.130.10.80">
    <property type="entry name" value="Galactose oxidase/kelch, beta-propeller"/>
    <property type="match status" value="1"/>
</dbReference>
<feature type="domain" description="UBC core" evidence="2">
    <location>
        <begin position="138"/>
        <end position="310"/>
    </location>
</feature>
<gene>
    <name evidence="3" type="ORF">EDS130_LOCUS4722</name>
    <name evidence="4" type="ORF">XAT740_LOCUS22992</name>
</gene>